<evidence type="ECO:0000313" key="2">
    <source>
        <dbReference type="EMBL" id="OWF53037.1"/>
    </source>
</evidence>
<accession>A0A210QW98</accession>
<feature type="region of interest" description="Disordered" evidence="1">
    <location>
        <begin position="1"/>
        <end position="106"/>
    </location>
</feature>
<feature type="region of interest" description="Disordered" evidence="1">
    <location>
        <begin position="123"/>
        <end position="166"/>
    </location>
</feature>
<comment type="caution">
    <text evidence="2">The sequence shown here is derived from an EMBL/GenBank/DDBJ whole genome shotgun (WGS) entry which is preliminary data.</text>
</comment>
<dbReference type="AlphaFoldDB" id="A0A210QW98"/>
<feature type="compositionally biased region" description="Basic and acidic residues" evidence="1">
    <location>
        <begin position="148"/>
        <end position="157"/>
    </location>
</feature>
<evidence type="ECO:0000256" key="1">
    <source>
        <dbReference type="SAM" id="MobiDB-lite"/>
    </source>
</evidence>
<evidence type="ECO:0000313" key="3">
    <source>
        <dbReference type="Proteomes" id="UP000242188"/>
    </source>
</evidence>
<dbReference type="OrthoDB" id="6160659at2759"/>
<feature type="compositionally biased region" description="Basic and acidic residues" evidence="1">
    <location>
        <begin position="64"/>
        <end position="75"/>
    </location>
</feature>
<protein>
    <submittedName>
        <fullName evidence="2">Uncharacterized protein</fullName>
    </submittedName>
</protein>
<reference evidence="2 3" key="1">
    <citation type="journal article" date="2017" name="Nat. Ecol. Evol.">
        <title>Scallop genome provides insights into evolution of bilaterian karyotype and development.</title>
        <authorList>
            <person name="Wang S."/>
            <person name="Zhang J."/>
            <person name="Jiao W."/>
            <person name="Li J."/>
            <person name="Xun X."/>
            <person name="Sun Y."/>
            <person name="Guo X."/>
            <person name="Huan P."/>
            <person name="Dong B."/>
            <person name="Zhang L."/>
            <person name="Hu X."/>
            <person name="Sun X."/>
            <person name="Wang J."/>
            <person name="Zhao C."/>
            <person name="Wang Y."/>
            <person name="Wang D."/>
            <person name="Huang X."/>
            <person name="Wang R."/>
            <person name="Lv J."/>
            <person name="Li Y."/>
            <person name="Zhang Z."/>
            <person name="Liu B."/>
            <person name="Lu W."/>
            <person name="Hui Y."/>
            <person name="Liang J."/>
            <person name="Zhou Z."/>
            <person name="Hou R."/>
            <person name="Li X."/>
            <person name="Liu Y."/>
            <person name="Li H."/>
            <person name="Ning X."/>
            <person name="Lin Y."/>
            <person name="Zhao L."/>
            <person name="Xing Q."/>
            <person name="Dou J."/>
            <person name="Li Y."/>
            <person name="Mao J."/>
            <person name="Guo H."/>
            <person name="Dou H."/>
            <person name="Li T."/>
            <person name="Mu C."/>
            <person name="Jiang W."/>
            <person name="Fu Q."/>
            <person name="Fu X."/>
            <person name="Miao Y."/>
            <person name="Liu J."/>
            <person name="Yu Q."/>
            <person name="Li R."/>
            <person name="Liao H."/>
            <person name="Li X."/>
            <person name="Kong Y."/>
            <person name="Jiang Z."/>
            <person name="Chourrout D."/>
            <person name="Li R."/>
            <person name="Bao Z."/>
        </authorList>
    </citation>
    <scope>NUCLEOTIDE SEQUENCE [LARGE SCALE GENOMIC DNA]</scope>
    <source>
        <strain evidence="2 3">PY_sf001</strain>
    </source>
</reference>
<dbReference type="EMBL" id="NEDP02001538">
    <property type="protein sequence ID" value="OWF53037.1"/>
    <property type="molecule type" value="Genomic_DNA"/>
</dbReference>
<organism evidence="2 3">
    <name type="scientific">Mizuhopecten yessoensis</name>
    <name type="common">Japanese scallop</name>
    <name type="synonym">Patinopecten yessoensis</name>
    <dbReference type="NCBI Taxonomy" id="6573"/>
    <lineage>
        <taxon>Eukaryota</taxon>
        <taxon>Metazoa</taxon>
        <taxon>Spiralia</taxon>
        <taxon>Lophotrochozoa</taxon>
        <taxon>Mollusca</taxon>
        <taxon>Bivalvia</taxon>
        <taxon>Autobranchia</taxon>
        <taxon>Pteriomorphia</taxon>
        <taxon>Pectinida</taxon>
        <taxon>Pectinoidea</taxon>
        <taxon>Pectinidae</taxon>
        <taxon>Mizuhopecten</taxon>
    </lineage>
</organism>
<feature type="compositionally biased region" description="Polar residues" evidence="1">
    <location>
        <begin position="135"/>
        <end position="147"/>
    </location>
</feature>
<sequence>MAFFFRSPTSQSREEPCSYIRSRSRTRSFRERRSRSRSRSVKERRSKSRSMSRSVRERRSRSRSASDRFHIRSVRESPLPTQHTSTGRRSKSDNKPQAFPMSEGRFQKRIMYLLTDRTEIQNNANGCGSMAPSGTEANLPSPATSAENLHDLDKKTENSGGKTESG</sequence>
<dbReference type="Proteomes" id="UP000242188">
    <property type="component" value="Unassembled WGS sequence"/>
</dbReference>
<proteinExistence type="predicted"/>
<feature type="compositionally biased region" description="Basic residues" evidence="1">
    <location>
        <begin position="22"/>
        <end position="62"/>
    </location>
</feature>
<name>A0A210QW98_MIZYE</name>
<gene>
    <name evidence="2" type="ORF">KP79_PYT22413</name>
</gene>
<keyword evidence="3" id="KW-1185">Reference proteome</keyword>